<dbReference type="PROSITE" id="PS00108">
    <property type="entry name" value="PROTEIN_KINASE_ST"/>
    <property type="match status" value="1"/>
</dbReference>
<keyword evidence="14 19" id="KW-1133">Transmembrane helix</keyword>
<comment type="catalytic activity">
    <reaction evidence="16">
        <text>L-threonyl-[protein] + ATP = O-phospho-L-threonyl-[protein] + ADP + H(+)</text>
        <dbReference type="Rhea" id="RHEA:46608"/>
        <dbReference type="Rhea" id="RHEA-COMP:11060"/>
        <dbReference type="Rhea" id="RHEA-COMP:11605"/>
        <dbReference type="ChEBI" id="CHEBI:15378"/>
        <dbReference type="ChEBI" id="CHEBI:30013"/>
        <dbReference type="ChEBI" id="CHEBI:30616"/>
        <dbReference type="ChEBI" id="CHEBI:61977"/>
        <dbReference type="ChEBI" id="CHEBI:456216"/>
        <dbReference type="EC" id="2.7.11.1"/>
    </reaction>
</comment>
<evidence type="ECO:0000256" key="18">
    <source>
        <dbReference type="PROSITE-ProRule" id="PRU10141"/>
    </source>
</evidence>
<keyword evidence="8 19" id="KW-0812">Transmembrane</keyword>
<dbReference type="FunFam" id="2.60.120.200:FF:000112">
    <property type="entry name" value="L-type lectin-domain containing receptor kinase V.9"/>
    <property type="match status" value="1"/>
</dbReference>
<dbReference type="AlphaFoldDB" id="W1PJS1"/>
<proteinExistence type="inferred from homology"/>
<dbReference type="STRING" id="13333.W1PJS1"/>
<evidence type="ECO:0000256" key="16">
    <source>
        <dbReference type="ARBA" id="ARBA00047899"/>
    </source>
</evidence>
<comment type="similarity">
    <text evidence="2">In the N-terminal section; belongs to the leguminous lectin family.</text>
</comment>
<dbReference type="OMA" id="FNKTMFV"/>
<protein>
    <recommendedName>
        <fullName evidence="4">non-specific serine/threonine protein kinase</fullName>
        <ecNumber evidence="4">2.7.11.1</ecNumber>
    </recommendedName>
</protein>
<feature type="signal peptide" evidence="20">
    <location>
        <begin position="1"/>
        <end position="17"/>
    </location>
</feature>
<evidence type="ECO:0000313" key="23">
    <source>
        <dbReference type="Proteomes" id="UP000017836"/>
    </source>
</evidence>
<evidence type="ECO:0000256" key="11">
    <source>
        <dbReference type="ARBA" id="ARBA00022741"/>
    </source>
</evidence>
<dbReference type="InterPro" id="IPR017441">
    <property type="entry name" value="Protein_kinase_ATP_BS"/>
</dbReference>
<evidence type="ECO:0000256" key="17">
    <source>
        <dbReference type="ARBA" id="ARBA00048679"/>
    </source>
</evidence>
<dbReference type="Gramene" id="ERN07984">
    <property type="protein sequence ID" value="ERN07984"/>
    <property type="gene ID" value="AMTR_s00012p00253990"/>
</dbReference>
<dbReference type="FunFam" id="1.10.510.10:FF:000108">
    <property type="entry name" value="L-type lectin-domain containing receptor kinase S.4"/>
    <property type="match status" value="1"/>
</dbReference>
<gene>
    <name evidence="22" type="ORF">AMTR_s00012p00253990</name>
</gene>
<dbReference type="GO" id="GO:0005886">
    <property type="term" value="C:plasma membrane"/>
    <property type="evidence" value="ECO:0000318"/>
    <property type="project" value="GO_Central"/>
</dbReference>
<evidence type="ECO:0000256" key="12">
    <source>
        <dbReference type="ARBA" id="ARBA00022777"/>
    </source>
</evidence>
<dbReference type="GO" id="GO:0030246">
    <property type="term" value="F:carbohydrate binding"/>
    <property type="evidence" value="ECO:0007669"/>
    <property type="project" value="UniProtKB-KW"/>
</dbReference>
<dbReference type="eggNOG" id="ENOG502QSJ4">
    <property type="taxonomic scope" value="Eukaryota"/>
</dbReference>
<dbReference type="PROSITE" id="PS00107">
    <property type="entry name" value="PROTEIN_KINASE_ATP"/>
    <property type="match status" value="1"/>
</dbReference>
<dbReference type="InterPro" id="IPR013320">
    <property type="entry name" value="ConA-like_dom_sf"/>
</dbReference>
<evidence type="ECO:0000256" key="4">
    <source>
        <dbReference type="ARBA" id="ARBA00012513"/>
    </source>
</evidence>
<evidence type="ECO:0000256" key="2">
    <source>
        <dbReference type="ARBA" id="ARBA00008536"/>
    </source>
</evidence>
<dbReference type="EMBL" id="KI393609">
    <property type="protein sequence ID" value="ERN07984.1"/>
    <property type="molecule type" value="Genomic_DNA"/>
</dbReference>
<evidence type="ECO:0000256" key="15">
    <source>
        <dbReference type="ARBA" id="ARBA00023136"/>
    </source>
</evidence>
<keyword evidence="5" id="KW-1003">Cell membrane</keyword>
<keyword evidence="11 18" id="KW-0547">Nucleotide-binding</keyword>
<dbReference type="PANTHER" id="PTHR27007">
    <property type="match status" value="1"/>
</dbReference>
<dbReference type="Proteomes" id="UP000017836">
    <property type="component" value="Unassembled WGS sequence"/>
</dbReference>
<evidence type="ECO:0000256" key="7">
    <source>
        <dbReference type="ARBA" id="ARBA00022679"/>
    </source>
</evidence>
<feature type="binding site" evidence="18">
    <location>
        <position position="372"/>
    </location>
    <ligand>
        <name>ATP</name>
        <dbReference type="ChEBI" id="CHEBI:30616"/>
    </ligand>
</feature>
<dbReference type="SUPFAM" id="SSF56112">
    <property type="entry name" value="Protein kinase-like (PK-like)"/>
    <property type="match status" value="1"/>
</dbReference>
<dbReference type="Gene3D" id="3.30.200.20">
    <property type="entry name" value="Phosphorylase Kinase, domain 1"/>
    <property type="match status" value="1"/>
</dbReference>
<dbReference type="GO" id="GO:0004675">
    <property type="term" value="F:transmembrane receptor protein serine/threonine kinase activity"/>
    <property type="evidence" value="ECO:0000318"/>
    <property type="project" value="GO_Central"/>
</dbReference>
<feature type="transmembrane region" description="Helical" evidence="19">
    <location>
        <begin position="289"/>
        <end position="311"/>
    </location>
</feature>
<dbReference type="OrthoDB" id="543442at2759"/>
<sequence>MLLQALLLFLVINSSTSYDTGFNYSSFHGANLNLNGVAEIIPSGALQVTNNSRQVLRHAFFPNLLQFKNSSSGNAFSFSTAFVFVITLPIVTPASGLAFVISPSTKLEGSRSQQYLGLLGLSGNGGPKNQVFAVEFDTCLSIDLEDIDDNHVGIDLNSLRSNVSASAAYYITKGHKTTKQGIILKSGDPIQVWIEYDGMEKLLNVTLSPIQLAGRTSPPLISSRIDLSPVLQEFMYVGFSASTDIFSSCHYILGWSFAINGRAQDLDLSLLPWYPKAKSSRGISMASKIGIILSSIILAMATISGIVYFLIRQRDEELVEEWELDYGPHRFSYKVLCKATKDFRAEGLVGSGGFGKVHRGLLPDSGMQIALKCDANDSGVGSRDFLSEISSIGRLRHRNLVPLLGWCKQKTELLIVYEYIPYSSLDKHLFDESTPILSWEQRHNILKGVASELLYLHEQAEQVVVHRDMKASNILLDRDMNGRLGDFGLARLCDYGTDMHTTHMVGTLGYLAPVVFRTGKYTTYSDVFSYGIVLLEVACGRRPVDLQRLPEEMILVDMVKCFNEGKLLDVGDPRLKGGFVAEEMEMVLMLGLLCSHPVPGSRPSMRKVCQYLNGDVPFPNTLPKDIVVNINENYDYFQSLFSAHDDLFLDSSAGSELLLSGRRRCITFFNINLHSVWLPPSLIIIECLSEM</sequence>
<dbReference type="InterPro" id="IPR001220">
    <property type="entry name" value="Legume_lectin_dom"/>
</dbReference>
<dbReference type="GO" id="GO:0005524">
    <property type="term" value="F:ATP binding"/>
    <property type="evidence" value="ECO:0007669"/>
    <property type="project" value="UniProtKB-UniRule"/>
</dbReference>
<keyword evidence="9 20" id="KW-0732">Signal</keyword>
<evidence type="ECO:0000256" key="1">
    <source>
        <dbReference type="ARBA" id="ARBA00004251"/>
    </source>
</evidence>
<name>W1PJS1_AMBTC</name>
<dbReference type="Pfam" id="PF00069">
    <property type="entry name" value="Pkinase"/>
    <property type="match status" value="1"/>
</dbReference>
<dbReference type="InterPro" id="IPR000719">
    <property type="entry name" value="Prot_kinase_dom"/>
</dbReference>
<keyword evidence="6" id="KW-0723">Serine/threonine-protein kinase</keyword>
<dbReference type="HOGENOM" id="CLU_000288_62_3_1"/>
<feature type="chain" id="PRO_5004808083" description="non-specific serine/threonine protein kinase" evidence="20">
    <location>
        <begin position="18"/>
        <end position="691"/>
    </location>
</feature>
<dbReference type="SUPFAM" id="SSF49899">
    <property type="entry name" value="Concanavalin A-like lectins/glucanases"/>
    <property type="match status" value="1"/>
</dbReference>
<dbReference type="PROSITE" id="PS50011">
    <property type="entry name" value="PROTEIN_KINASE_DOM"/>
    <property type="match status" value="1"/>
</dbReference>
<accession>W1PJS1</accession>
<evidence type="ECO:0000256" key="14">
    <source>
        <dbReference type="ARBA" id="ARBA00022989"/>
    </source>
</evidence>
<dbReference type="InterPro" id="IPR050528">
    <property type="entry name" value="L-type_Lectin-RKs"/>
</dbReference>
<comment type="subcellular location">
    <subcellularLocation>
        <location evidence="1">Cell membrane</location>
        <topology evidence="1">Single-pass type I membrane protein</topology>
    </subcellularLocation>
</comment>
<organism evidence="22 23">
    <name type="scientific">Amborella trichopoda</name>
    <dbReference type="NCBI Taxonomy" id="13333"/>
    <lineage>
        <taxon>Eukaryota</taxon>
        <taxon>Viridiplantae</taxon>
        <taxon>Streptophyta</taxon>
        <taxon>Embryophyta</taxon>
        <taxon>Tracheophyta</taxon>
        <taxon>Spermatophyta</taxon>
        <taxon>Magnoliopsida</taxon>
        <taxon>Amborellales</taxon>
        <taxon>Amborellaceae</taxon>
        <taxon>Amborella</taxon>
    </lineage>
</organism>
<evidence type="ECO:0000313" key="22">
    <source>
        <dbReference type="EMBL" id="ERN07984.1"/>
    </source>
</evidence>
<keyword evidence="23" id="KW-1185">Reference proteome</keyword>
<evidence type="ECO:0000256" key="13">
    <source>
        <dbReference type="ARBA" id="ARBA00022840"/>
    </source>
</evidence>
<evidence type="ECO:0000256" key="19">
    <source>
        <dbReference type="SAM" id="Phobius"/>
    </source>
</evidence>
<reference evidence="23" key="1">
    <citation type="journal article" date="2013" name="Science">
        <title>The Amborella genome and the evolution of flowering plants.</title>
        <authorList>
            <consortium name="Amborella Genome Project"/>
        </authorList>
    </citation>
    <scope>NUCLEOTIDE SEQUENCE [LARGE SCALE GENOMIC DNA]</scope>
</reference>
<evidence type="ECO:0000256" key="5">
    <source>
        <dbReference type="ARBA" id="ARBA00022475"/>
    </source>
</evidence>
<comment type="similarity">
    <text evidence="3">In the C-terminal section; belongs to the protein kinase superfamily. Ser/Thr protein kinase family.</text>
</comment>
<dbReference type="InterPro" id="IPR008271">
    <property type="entry name" value="Ser/Thr_kinase_AS"/>
</dbReference>
<keyword evidence="15 19" id="KW-0472">Membrane</keyword>
<dbReference type="Pfam" id="PF00139">
    <property type="entry name" value="Lectin_legB"/>
    <property type="match status" value="1"/>
</dbReference>
<keyword evidence="10" id="KW-0430">Lectin</keyword>
<dbReference type="InterPro" id="IPR011009">
    <property type="entry name" value="Kinase-like_dom_sf"/>
</dbReference>
<evidence type="ECO:0000256" key="10">
    <source>
        <dbReference type="ARBA" id="ARBA00022734"/>
    </source>
</evidence>
<evidence type="ECO:0000256" key="9">
    <source>
        <dbReference type="ARBA" id="ARBA00022729"/>
    </source>
</evidence>
<evidence type="ECO:0000256" key="8">
    <source>
        <dbReference type="ARBA" id="ARBA00022692"/>
    </source>
</evidence>
<dbReference type="Gene3D" id="1.10.510.10">
    <property type="entry name" value="Transferase(Phosphotransferase) domain 1"/>
    <property type="match status" value="1"/>
</dbReference>
<evidence type="ECO:0000256" key="3">
    <source>
        <dbReference type="ARBA" id="ARBA00010217"/>
    </source>
</evidence>
<dbReference type="KEGG" id="atr:18436224"/>
<evidence type="ECO:0000256" key="6">
    <source>
        <dbReference type="ARBA" id="ARBA00022527"/>
    </source>
</evidence>
<evidence type="ECO:0000259" key="21">
    <source>
        <dbReference type="PROSITE" id="PS50011"/>
    </source>
</evidence>
<feature type="domain" description="Protein kinase" evidence="21">
    <location>
        <begin position="343"/>
        <end position="619"/>
    </location>
</feature>
<dbReference type="Gene3D" id="2.60.120.200">
    <property type="match status" value="1"/>
</dbReference>
<keyword evidence="12" id="KW-0418">Kinase</keyword>
<feature type="transmembrane region" description="Helical" evidence="19">
    <location>
        <begin position="75"/>
        <end position="101"/>
    </location>
</feature>
<keyword evidence="7" id="KW-0808">Transferase</keyword>
<dbReference type="GO" id="GO:0002229">
    <property type="term" value="P:defense response to oomycetes"/>
    <property type="evidence" value="ECO:0000318"/>
    <property type="project" value="GO_Central"/>
</dbReference>
<evidence type="ECO:0000256" key="20">
    <source>
        <dbReference type="SAM" id="SignalP"/>
    </source>
</evidence>
<keyword evidence="13 18" id="KW-0067">ATP-binding</keyword>
<comment type="catalytic activity">
    <reaction evidence="17">
        <text>L-seryl-[protein] + ATP = O-phospho-L-seryl-[protein] + ADP + H(+)</text>
        <dbReference type="Rhea" id="RHEA:17989"/>
        <dbReference type="Rhea" id="RHEA-COMP:9863"/>
        <dbReference type="Rhea" id="RHEA-COMP:11604"/>
        <dbReference type="ChEBI" id="CHEBI:15378"/>
        <dbReference type="ChEBI" id="CHEBI:29999"/>
        <dbReference type="ChEBI" id="CHEBI:30616"/>
        <dbReference type="ChEBI" id="CHEBI:83421"/>
        <dbReference type="ChEBI" id="CHEBI:456216"/>
        <dbReference type="EC" id="2.7.11.1"/>
    </reaction>
</comment>
<dbReference type="SMART" id="SM00220">
    <property type="entry name" value="S_TKc"/>
    <property type="match status" value="1"/>
</dbReference>
<dbReference type="CDD" id="cd06899">
    <property type="entry name" value="lectin_legume_LecRK_Arcelin_ConA"/>
    <property type="match status" value="1"/>
</dbReference>
<dbReference type="EC" id="2.7.11.1" evidence="4"/>
<dbReference type="GO" id="GO:0042742">
    <property type="term" value="P:defense response to bacterium"/>
    <property type="evidence" value="ECO:0000318"/>
    <property type="project" value="GO_Central"/>
</dbReference>